<proteinExistence type="predicted"/>
<accession>A0A813MPV9</accession>
<comment type="caution">
    <text evidence="1">The sequence shown here is derived from an EMBL/GenBank/DDBJ whole genome shotgun (WGS) entry which is preliminary data.</text>
</comment>
<gene>
    <name evidence="1" type="ORF">OXX778_LOCUS2521</name>
</gene>
<protein>
    <submittedName>
        <fullName evidence="1">Uncharacterized protein</fullName>
    </submittedName>
</protein>
<name>A0A813MPV9_9BILA</name>
<keyword evidence="2" id="KW-1185">Reference proteome</keyword>
<reference evidence="1" key="1">
    <citation type="submission" date="2021-02" db="EMBL/GenBank/DDBJ databases">
        <authorList>
            <person name="Nowell W R."/>
        </authorList>
    </citation>
    <scope>NUCLEOTIDE SEQUENCE</scope>
    <source>
        <strain evidence="1">Ploen Becks lab</strain>
    </source>
</reference>
<sequence>MNTKNLLDNKLVSGILIFEDFNLPKIEWDENLVGYTSVINDGSQIVLIGNILDYIITDSSESVILLNSNAPLGDANQGHITIEWKYRVSEILGEKFERNNLNFRKADYASMNKEFSNLDWENLCLIWIYEYKNYDTL</sequence>
<dbReference type="Proteomes" id="UP000663879">
    <property type="component" value="Unassembled WGS sequence"/>
</dbReference>
<organism evidence="1 2">
    <name type="scientific">Brachionus calyciflorus</name>
    <dbReference type="NCBI Taxonomy" id="104777"/>
    <lineage>
        <taxon>Eukaryota</taxon>
        <taxon>Metazoa</taxon>
        <taxon>Spiralia</taxon>
        <taxon>Gnathifera</taxon>
        <taxon>Rotifera</taxon>
        <taxon>Eurotatoria</taxon>
        <taxon>Monogononta</taxon>
        <taxon>Pseudotrocha</taxon>
        <taxon>Ploima</taxon>
        <taxon>Brachionidae</taxon>
        <taxon>Brachionus</taxon>
    </lineage>
</organism>
<evidence type="ECO:0000313" key="1">
    <source>
        <dbReference type="EMBL" id="CAF0726086.1"/>
    </source>
</evidence>
<dbReference type="EMBL" id="CAJNOC010000199">
    <property type="protein sequence ID" value="CAF0726086.1"/>
    <property type="molecule type" value="Genomic_DNA"/>
</dbReference>
<dbReference type="AlphaFoldDB" id="A0A813MPV9"/>
<evidence type="ECO:0000313" key="2">
    <source>
        <dbReference type="Proteomes" id="UP000663879"/>
    </source>
</evidence>
<dbReference type="OrthoDB" id="10550623at2759"/>